<evidence type="ECO:0000256" key="1">
    <source>
        <dbReference type="SAM" id="MobiDB-lite"/>
    </source>
</evidence>
<dbReference type="RefSeq" id="XP_064700937.1">
    <property type="nucleotide sequence ID" value="XM_064852951.1"/>
</dbReference>
<protein>
    <submittedName>
        <fullName evidence="2">Uncharacterized protein</fullName>
    </submittedName>
</protein>
<proteinExistence type="predicted"/>
<feature type="compositionally biased region" description="Acidic residues" evidence="1">
    <location>
        <begin position="151"/>
        <end position="167"/>
    </location>
</feature>
<dbReference type="EMBL" id="JAVRRD010000038">
    <property type="protein sequence ID" value="KAK5045305.1"/>
    <property type="molecule type" value="Genomic_DNA"/>
</dbReference>
<sequence>MAPASSTPNFSRPLVSPMSAELDTPVRARCRLAFGEPPHTAAAALMGMPKRQSLERGTPSKRLFNVPGSRNGRPAEKSGTSTQSFNEIEHVQILSDLNLTGNNGSQHPVKSADLGGQDKPISNFCRTSWPQLDRQRQVLIIDLFWPIELEENGGDGGNEEDDDDGDDQDKNIFPYAGLKPLVTFHNLHHLQITGMMRSYQQIIFATSWVNKSLTHLHLEMTIGPKMKPISRDTELRFRLITDDWSYDPASEEYKYCEYLGYHGEGVLHDEFGSGEYLDQQAIKMAQMSVGTAVSQENLHLLPITHLTLKNFVVDANPFFRWFDPNLLEEIVLKAGCVDAGFYLPPNMKTAIKVDAPKQLNVARRVKPGEIKHVKVKRWKETSRKNEGTVAGVLMIPNCMGITTGTDEEVSTGETRRAAN</sequence>
<gene>
    <name evidence="2" type="ORF">LTR84_009411</name>
</gene>
<dbReference type="Proteomes" id="UP001358417">
    <property type="component" value="Unassembled WGS sequence"/>
</dbReference>
<name>A0AAV9MXG6_9EURO</name>
<organism evidence="2 3">
    <name type="scientific">Exophiala bonariae</name>
    <dbReference type="NCBI Taxonomy" id="1690606"/>
    <lineage>
        <taxon>Eukaryota</taxon>
        <taxon>Fungi</taxon>
        <taxon>Dikarya</taxon>
        <taxon>Ascomycota</taxon>
        <taxon>Pezizomycotina</taxon>
        <taxon>Eurotiomycetes</taxon>
        <taxon>Chaetothyriomycetidae</taxon>
        <taxon>Chaetothyriales</taxon>
        <taxon>Herpotrichiellaceae</taxon>
        <taxon>Exophiala</taxon>
    </lineage>
</organism>
<evidence type="ECO:0000313" key="3">
    <source>
        <dbReference type="Proteomes" id="UP001358417"/>
    </source>
</evidence>
<evidence type="ECO:0000313" key="2">
    <source>
        <dbReference type="EMBL" id="KAK5045305.1"/>
    </source>
</evidence>
<dbReference type="AlphaFoldDB" id="A0AAV9MXG6"/>
<reference evidence="2 3" key="1">
    <citation type="submission" date="2023-08" db="EMBL/GenBank/DDBJ databases">
        <title>Black Yeasts Isolated from many extreme environments.</title>
        <authorList>
            <person name="Coleine C."/>
            <person name="Stajich J.E."/>
            <person name="Selbmann L."/>
        </authorList>
    </citation>
    <scope>NUCLEOTIDE SEQUENCE [LARGE SCALE GENOMIC DNA]</scope>
    <source>
        <strain evidence="2 3">CCFEE 5792</strain>
    </source>
</reference>
<accession>A0AAV9MXG6</accession>
<keyword evidence="3" id="KW-1185">Reference proteome</keyword>
<dbReference type="GeneID" id="89977570"/>
<feature type="region of interest" description="Disordered" evidence="1">
    <location>
        <begin position="151"/>
        <end position="170"/>
    </location>
</feature>
<comment type="caution">
    <text evidence="2">The sequence shown here is derived from an EMBL/GenBank/DDBJ whole genome shotgun (WGS) entry which is preliminary data.</text>
</comment>